<dbReference type="Pfam" id="PF09335">
    <property type="entry name" value="VTT_dom"/>
    <property type="match status" value="1"/>
</dbReference>
<accession>A0A370NJH1</accession>
<dbReference type="GO" id="GO:0004792">
    <property type="term" value="F:thiosulfate-cyanide sulfurtransferase activity"/>
    <property type="evidence" value="ECO:0007669"/>
    <property type="project" value="InterPro"/>
</dbReference>
<feature type="domain" description="Rhodanese" evidence="7">
    <location>
        <begin position="278"/>
        <end position="369"/>
    </location>
</feature>
<keyword evidence="9" id="KW-1185">Reference proteome</keyword>
<dbReference type="InterPro" id="IPR023695">
    <property type="entry name" value="Thiosulf_sulfurTrfase"/>
</dbReference>
<proteinExistence type="predicted"/>
<dbReference type="InterPro" id="IPR051311">
    <property type="entry name" value="DedA_domain"/>
</dbReference>
<dbReference type="InterPro" id="IPR032816">
    <property type="entry name" value="VTT_dom"/>
</dbReference>
<feature type="transmembrane region" description="Helical" evidence="6">
    <location>
        <begin position="195"/>
        <end position="213"/>
    </location>
</feature>
<dbReference type="SMART" id="SM00450">
    <property type="entry name" value="RHOD"/>
    <property type="match status" value="1"/>
</dbReference>
<dbReference type="InterPro" id="IPR036873">
    <property type="entry name" value="Rhodanese-like_dom_sf"/>
</dbReference>
<sequence>MVPQPLLAPDIRIPMRNARTRRVPLLTLPGSAPLLVRQCNASTRVSIALYSFVEDKRSQLLITVSPGLISEWGALVVFLSVLVTQLGAPVPAAPMLLLAGSQVAAGFVSFGSVFVAAVAAVLISDGLWFALGRHYGRRILTRLVRVSLSLDSSIRRTHAWFERYGAPLLLVAKFVPGLGLIASPLLGTTKIDRRIFFSWDIAGGAMWSGAWLAGGTLFGPQLTRMMTLVSAHGITVVEVLLAVGAFFAAYRWIQRLRFRRWLAHIRITPQQLDEMMRSEQPPVILDARPQAVRQAEPHRIPGAIPIDLASPAKVDEALLEHDLVVYCVCPNDVTAKWISQQMRRKGFRHVRALKGGLDAWEHHGYPVESLPMATEQEGSGDDRDEVTVRAVAPN</sequence>
<dbReference type="PROSITE" id="PS50206">
    <property type="entry name" value="RHODANESE_3"/>
    <property type="match status" value="1"/>
</dbReference>
<dbReference type="CDD" id="cd01444">
    <property type="entry name" value="GlpE_ST"/>
    <property type="match status" value="1"/>
</dbReference>
<evidence type="ECO:0000313" key="8">
    <source>
        <dbReference type="EMBL" id="RDK05742.1"/>
    </source>
</evidence>
<comment type="subcellular location">
    <subcellularLocation>
        <location evidence="1">Cell membrane</location>
        <topology evidence="1">Multi-pass membrane protein</topology>
    </subcellularLocation>
</comment>
<dbReference type="SUPFAM" id="SSF52821">
    <property type="entry name" value="Rhodanese/Cell cycle control phosphatase"/>
    <property type="match status" value="1"/>
</dbReference>
<keyword evidence="4 6" id="KW-1133">Transmembrane helix</keyword>
<organism evidence="8 9">
    <name type="scientific">Cupriavidus lacunae</name>
    <dbReference type="NCBI Taxonomy" id="2666307"/>
    <lineage>
        <taxon>Bacteria</taxon>
        <taxon>Pseudomonadati</taxon>
        <taxon>Pseudomonadota</taxon>
        <taxon>Betaproteobacteria</taxon>
        <taxon>Burkholderiales</taxon>
        <taxon>Burkholderiaceae</taxon>
        <taxon>Cupriavidus</taxon>
    </lineage>
</organism>
<dbReference type="PANTHER" id="PTHR42709">
    <property type="entry name" value="ALKALINE PHOSPHATASE LIKE PROTEIN"/>
    <property type="match status" value="1"/>
</dbReference>
<evidence type="ECO:0000259" key="7">
    <source>
        <dbReference type="PROSITE" id="PS50206"/>
    </source>
</evidence>
<name>A0A370NJH1_9BURK</name>
<evidence type="ECO:0000256" key="2">
    <source>
        <dbReference type="ARBA" id="ARBA00022475"/>
    </source>
</evidence>
<evidence type="ECO:0000256" key="4">
    <source>
        <dbReference type="ARBA" id="ARBA00022989"/>
    </source>
</evidence>
<keyword evidence="2" id="KW-1003">Cell membrane</keyword>
<dbReference type="InterPro" id="IPR001763">
    <property type="entry name" value="Rhodanese-like_dom"/>
</dbReference>
<dbReference type="PANTHER" id="PTHR42709:SF6">
    <property type="entry name" value="UNDECAPRENYL PHOSPHATE TRANSPORTER A"/>
    <property type="match status" value="1"/>
</dbReference>
<dbReference type="Proteomes" id="UP000255165">
    <property type="component" value="Unassembled WGS sequence"/>
</dbReference>
<gene>
    <name evidence="8" type="ORF">DN412_35215</name>
</gene>
<protein>
    <submittedName>
        <fullName evidence="8">Cytochrome P460</fullName>
    </submittedName>
</protein>
<dbReference type="Gene3D" id="3.40.250.10">
    <property type="entry name" value="Rhodanese-like domain"/>
    <property type="match status" value="1"/>
</dbReference>
<dbReference type="AlphaFoldDB" id="A0A370NJH1"/>
<dbReference type="Pfam" id="PF00581">
    <property type="entry name" value="Rhodanese"/>
    <property type="match status" value="1"/>
</dbReference>
<keyword evidence="3 6" id="KW-0812">Transmembrane</keyword>
<dbReference type="GO" id="GO:0005737">
    <property type="term" value="C:cytoplasm"/>
    <property type="evidence" value="ECO:0007669"/>
    <property type="project" value="InterPro"/>
</dbReference>
<evidence type="ECO:0000256" key="3">
    <source>
        <dbReference type="ARBA" id="ARBA00022692"/>
    </source>
</evidence>
<feature type="transmembrane region" description="Helical" evidence="6">
    <location>
        <begin position="60"/>
        <end position="83"/>
    </location>
</feature>
<comment type="caution">
    <text evidence="8">The sequence shown here is derived from an EMBL/GenBank/DDBJ whole genome shotgun (WGS) entry which is preliminary data.</text>
</comment>
<keyword evidence="5 6" id="KW-0472">Membrane</keyword>
<evidence type="ECO:0000256" key="5">
    <source>
        <dbReference type="ARBA" id="ARBA00023136"/>
    </source>
</evidence>
<dbReference type="EMBL" id="QKWJ01000084">
    <property type="protein sequence ID" value="RDK05742.1"/>
    <property type="molecule type" value="Genomic_DNA"/>
</dbReference>
<feature type="transmembrane region" description="Helical" evidence="6">
    <location>
        <begin position="225"/>
        <end position="250"/>
    </location>
</feature>
<dbReference type="GO" id="GO:0005886">
    <property type="term" value="C:plasma membrane"/>
    <property type="evidence" value="ECO:0007669"/>
    <property type="project" value="UniProtKB-SubCell"/>
</dbReference>
<evidence type="ECO:0000256" key="1">
    <source>
        <dbReference type="ARBA" id="ARBA00004651"/>
    </source>
</evidence>
<evidence type="ECO:0000313" key="9">
    <source>
        <dbReference type="Proteomes" id="UP000255165"/>
    </source>
</evidence>
<feature type="transmembrane region" description="Helical" evidence="6">
    <location>
        <begin position="95"/>
        <end position="123"/>
    </location>
</feature>
<evidence type="ECO:0000256" key="6">
    <source>
        <dbReference type="SAM" id="Phobius"/>
    </source>
</evidence>
<reference evidence="9" key="1">
    <citation type="submission" date="2018-06" db="EMBL/GenBank/DDBJ databases">
        <authorList>
            <person name="Feng T."/>
            <person name="Jeon C.O."/>
        </authorList>
    </citation>
    <scope>NUCLEOTIDE SEQUENCE [LARGE SCALE GENOMIC DNA]</scope>
    <source>
        <strain evidence="9">S23</strain>
    </source>
</reference>